<keyword evidence="8" id="KW-1185">Reference proteome</keyword>
<feature type="chain" id="PRO_5014186830" evidence="7">
    <location>
        <begin position="22"/>
        <end position="306"/>
    </location>
</feature>
<keyword evidence="3 6" id="KW-0472">Membrane</keyword>
<evidence type="ECO:0000256" key="2">
    <source>
        <dbReference type="ARBA" id="ARBA00022729"/>
    </source>
</evidence>
<dbReference type="OrthoDB" id="8741746at2759"/>
<evidence type="ECO:0000313" key="9">
    <source>
        <dbReference type="RefSeq" id="XP_013886265.1"/>
    </source>
</evidence>
<dbReference type="PANTHER" id="PTHR12080">
    <property type="entry name" value="SIGNALING LYMPHOCYTIC ACTIVATION MOLECULE"/>
    <property type="match status" value="1"/>
</dbReference>
<dbReference type="InterPro" id="IPR013783">
    <property type="entry name" value="Ig-like_fold"/>
</dbReference>
<feature type="region of interest" description="Disordered" evidence="5">
    <location>
        <begin position="259"/>
        <end position="306"/>
    </location>
</feature>
<dbReference type="InterPro" id="IPR036179">
    <property type="entry name" value="Ig-like_dom_sf"/>
</dbReference>
<reference evidence="9" key="1">
    <citation type="submission" date="2025-08" db="UniProtKB">
        <authorList>
            <consortium name="RefSeq"/>
        </authorList>
    </citation>
    <scope>IDENTIFICATION</scope>
</reference>
<dbReference type="KEGG" id="alim:106534236"/>
<keyword evidence="4" id="KW-0325">Glycoprotein</keyword>
<gene>
    <name evidence="9" type="primary">si:ch211-132g1.3</name>
</gene>
<dbReference type="InParanoid" id="A0A2I4D1Z3"/>
<evidence type="ECO:0000256" key="1">
    <source>
        <dbReference type="ARBA" id="ARBA00004370"/>
    </source>
</evidence>
<sequence length="306" mass="33440">MLASVSLFFLVLCNLAHDLSAQMILSPKNAVVKGEVVLVPAHVSAKIIDVTWKHNSDIALEWGGINVKSFREFENRTTLDTTNGALTIRNLTRELNGTYTAEINNLIVSSQQVKIFDPVPKPTLTRTDGETENSHVFTCDYKAPENAQPVELKWRIDDVEQPGPKVRIVQGNKNCSFVCELINPVSKQSSEAVGNPSCNNGLGPGPIIGIFGIVLIPVLLFVLFYVIFVRKPPVFKDNPIIKALRNSAFGKLVDRNISTSKGNQDGAGAQEDERMMNDRPSDKSAEHGANGTSDSKQEDKAARAAD</sequence>
<evidence type="ECO:0000256" key="6">
    <source>
        <dbReference type="SAM" id="Phobius"/>
    </source>
</evidence>
<evidence type="ECO:0000256" key="4">
    <source>
        <dbReference type="ARBA" id="ARBA00023180"/>
    </source>
</evidence>
<organism evidence="8 9">
    <name type="scientific">Austrofundulus limnaeus</name>
    <name type="common">Annual killifish</name>
    <dbReference type="NCBI Taxonomy" id="52670"/>
    <lineage>
        <taxon>Eukaryota</taxon>
        <taxon>Metazoa</taxon>
        <taxon>Chordata</taxon>
        <taxon>Craniata</taxon>
        <taxon>Vertebrata</taxon>
        <taxon>Euteleostomi</taxon>
        <taxon>Actinopterygii</taxon>
        <taxon>Neopterygii</taxon>
        <taxon>Teleostei</taxon>
        <taxon>Neoteleostei</taxon>
        <taxon>Acanthomorphata</taxon>
        <taxon>Ovalentaria</taxon>
        <taxon>Atherinomorphae</taxon>
        <taxon>Cyprinodontiformes</taxon>
        <taxon>Rivulidae</taxon>
        <taxon>Austrofundulus</taxon>
    </lineage>
</organism>
<dbReference type="AlphaFoldDB" id="A0A2I4D1Z3"/>
<protein>
    <submittedName>
        <fullName evidence="9">Uncharacterized protein si:ch211-132g1.3</fullName>
    </submittedName>
</protein>
<name>A0A2I4D1Z3_AUSLI</name>
<evidence type="ECO:0000256" key="7">
    <source>
        <dbReference type="SAM" id="SignalP"/>
    </source>
</evidence>
<evidence type="ECO:0000256" key="5">
    <source>
        <dbReference type="SAM" id="MobiDB-lite"/>
    </source>
</evidence>
<feature type="compositionally biased region" description="Basic and acidic residues" evidence="5">
    <location>
        <begin position="271"/>
        <end position="286"/>
    </location>
</feature>
<feature type="compositionally biased region" description="Basic and acidic residues" evidence="5">
    <location>
        <begin position="295"/>
        <end position="306"/>
    </location>
</feature>
<dbReference type="Proteomes" id="UP000192220">
    <property type="component" value="Unplaced"/>
</dbReference>
<evidence type="ECO:0000313" key="8">
    <source>
        <dbReference type="Proteomes" id="UP000192220"/>
    </source>
</evidence>
<feature type="transmembrane region" description="Helical" evidence="6">
    <location>
        <begin position="207"/>
        <end position="228"/>
    </location>
</feature>
<dbReference type="InterPro" id="IPR015631">
    <property type="entry name" value="CD2/SLAM_rcpt"/>
</dbReference>
<proteinExistence type="predicted"/>
<dbReference type="SUPFAM" id="SSF48726">
    <property type="entry name" value="Immunoglobulin"/>
    <property type="match status" value="1"/>
</dbReference>
<comment type="subcellular location">
    <subcellularLocation>
        <location evidence="1">Membrane</location>
    </subcellularLocation>
</comment>
<dbReference type="Gene3D" id="2.60.40.10">
    <property type="entry name" value="Immunoglobulins"/>
    <property type="match status" value="1"/>
</dbReference>
<accession>A0A2I4D1Z3</accession>
<dbReference type="GO" id="GO:0016020">
    <property type="term" value="C:membrane"/>
    <property type="evidence" value="ECO:0007669"/>
    <property type="project" value="UniProtKB-SubCell"/>
</dbReference>
<dbReference type="STRING" id="52670.A0A2I4D1Z3"/>
<keyword evidence="6" id="KW-1133">Transmembrane helix</keyword>
<keyword evidence="2 7" id="KW-0732">Signal</keyword>
<evidence type="ECO:0000256" key="3">
    <source>
        <dbReference type="ARBA" id="ARBA00023136"/>
    </source>
</evidence>
<dbReference type="PANTHER" id="PTHR12080:SF48">
    <property type="entry name" value="IMMUNOGLOBULIN SUBTYPE DOMAIN-CONTAINING PROTEIN"/>
    <property type="match status" value="1"/>
</dbReference>
<dbReference type="RefSeq" id="XP_013886265.1">
    <property type="nucleotide sequence ID" value="XM_014030811.1"/>
</dbReference>
<feature type="signal peptide" evidence="7">
    <location>
        <begin position="1"/>
        <end position="21"/>
    </location>
</feature>
<keyword evidence="6" id="KW-0812">Transmembrane</keyword>